<sequence>MGIAITTITGSESAVERIGMGHCGSVWASKSSIALKREDGGPGRSLVNEHDVHRTLLRAAIGAFQLSSSSAQSHQINIPLCHRFLTADDAAAWSGILPQLPETYTSCNALLSERIPPMPEPARRLLVEKYCPEPIRESILADPKNEDCIIRAYLGRRRFRPRAASRFAAFSLRDYPLHVDQMEDLGLDLPAPAAAMAQALAFMHWRARVDANDVEFVLAPARGLGEDFDCCRKLSMDEEGVAHAFVKFYRNDPFYPRPGTGLEADERHWELFREAYLETSDLLLTEEEKRVQKLPLLFVDEVVRRVGECKKKDKNTE</sequence>
<name>A0A0G4LE30_VERLO</name>
<dbReference type="Pfam" id="PF12417">
    <property type="entry name" value="DUF3669"/>
    <property type="match status" value="1"/>
</dbReference>
<evidence type="ECO:0000259" key="1">
    <source>
        <dbReference type="Pfam" id="PF12417"/>
    </source>
</evidence>
<evidence type="ECO:0000313" key="2">
    <source>
        <dbReference type="EMBL" id="CRK20204.1"/>
    </source>
</evidence>
<feature type="domain" description="DUF3669" evidence="1">
    <location>
        <begin position="227"/>
        <end position="287"/>
    </location>
</feature>
<proteinExistence type="predicted"/>
<gene>
    <name evidence="2" type="ORF">BN1723_012072</name>
</gene>
<dbReference type="EMBL" id="CVQI01010779">
    <property type="protein sequence ID" value="CRK20204.1"/>
    <property type="molecule type" value="Genomic_DNA"/>
</dbReference>
<reference evidence="3" key="1">
    <citation type="submission" date="2015-05" db="EMBL/GenBank/DDBJ databases">
        <authorList>
            <person name="Fogelqvist Johan"/>
        </authorList>
    </citation>
    <scope>NUCLEOTIDE SEQUENCE [LARGE SCALE GENOMIC DNA]</scope>
</reference>
<organism evidence="2 3">
    <name type="scientific">Verticillium longisporum</name>
    <name type="common">Verticillium dahliae var. longisporum</name>
    <dbReference type="NCBI Taxonomy" id="100787"/>
    <lineage>
        <taxon>Eukaryota</taxon>
        <taxon>Fungi</taxon>
        <taxon>Dikarya</taxon>
        <taxon>Ascomycota</taxon>
        <taxon>Pezizomycotina</taxon>
        <taxon>Sordariomycetes</taxon>
        <taxon>Hypocreomycetidae</taxon>
        <taxon>Glomerellales</taxon>
        <taxon>Plectosphaerellaceae</taxon>
        <taxon>Verticillium</taxon>
    </lineage>
</organism>
<dbReference type="InterPro" id="IPR022137">
    <property type="entry name" value="Znf_prot_DUF3669"/>
</dbReference>
<accession>A0A0G4LE30</accession>
<protein>
    <recommendedName>
        <fullName evidence="1">DUF3669 domain-containing protein</fullName>
    </recommendedName>
</protein>
<dbReference type="PANTHER" id="PTHR40780">
    <property type="entry name" value="DUF3669 DOMAIN-CONTAINING PROTEIN"/>
    <property type="match status" value="1"/>
</dbReference>
<dbReference type="PANTHER" id="PTHR40780:SF3">
    <property type="entry name" value="DUF3669 DOMAIN-CONTAINING PROTEIN"/>
    <property type="match status" value="1"/>
</dbReference>
<dbReference type="AlphaFoldDB" id="A0A0G4LE30"/>
<dbReference type="Proteomes" id="UP000045706">
    <property type="component" value="Unassembled WGS sequence"/>
</dbReference>
<evidence type="ECO:0000313" key="3">
    <source>
        <dbReference type="Proteomes" id="UP000045706"/>
    </source>
</evidence>